<proteinExistence type="inferred from homology"/>
<dbReference type="EC" id="4.1.2.4" evidence="7"/>
<dbReference type="PIRSF" id="PIRSF001357">
    <property type="entry name" value="DeoC"/>
    <property type="match status" value="1"/>
</dbReference>
<dbReference type="NCBIfam" id="TIGR00126">
    <property type="entry name" value="deoC"/>
    <property type="match status" value="1"/>
</dbReference>
<dbReference type="GO" id="GO:0004139">
    <property type="term" value="F:deoxyribose-phosphate aldolase activity"/>
    <property type="evidence" value="ECO:0007669"/>
    <property type="project" value="UniProtKB-UniRule"/>
</dbReference>
<comment type="catalytic activity">
    <reaction evidence="5 7">
        <text>2-deoxy-D-ribose 5-phosphate = D-glyceraldehyde 3-phosphate + acetaldehyde</text>
        <dbReference type="Rhea" id="RHEA:12821"/>
        <dbReference type="ChEBI" id="CHEBI:15343"/>
        <dbReference type="ChEBI" id="CHEBI:59776"/>
        <dbReference type="ChEBI" id="CHEBI:62877"/>
        <dbReference type="EC" id="4.1.2.4"/>
    </reaction>
</comment>
<keyword evidence="4 7" id="KW-0704">Schiff base</keyword>
<comment type="function">
    <text evidence="6 7">Catalyzes a reversible aldol reaction between acetaldehyde and D-glyceraldehyde 3-phosphate to generate 2-deoxy-D-ribose 5-phosphate.</text>
</comment>
<dbReference type="Proteomes" id="UP000193529">
    <property type="component" value="Unassembled WGS sequence"/>
</dbReference>
<comment type="similarity">
    <text evidence="1 7">Belongs to the DeoC/FbaB aldolase family. DeoC type 1 subfamily.</text>
</comment>
<dbReference type="PANTHER" id="PTHR10889">
    <property type="entry name" value="DEOXYRIBOSE-PHOSPHATE ALDOLASE"/>
    <property type="match status" value="1"/>
</dbReference>
<keyword evidence="2 7" id="KW-0963">Cytoplasm</keyword>
<dbReference type="InterPro" id="IPR013785">
    <property type="entry name" value="Aldolase_TIM"/>
</dbReference>
<dbReference type="AlphaFoldDB" id="A0A1X1ZU44"/>
<dbReference type="PANTHER" id="PTHR10889:SF1">
    <property type="entry name" value="DEOXYRIBOSE-PHOSPHATE ALDOLASE"/>
    <property type="match status" value="1"/>
</dbReference>
<evidence type="ECO:0000256" key="7">
    <source>
        <dbReference type="HAMAP-Rule" id="MF_00114"/>
    </source>
</evidence>
<evidence type="ECO:0000313" key="8">
    <source>
        <dbReference type="EMBL" id="ORW26601.1"/>
    </source>
</evidence>
<comment type="subcellular location">
    <subcellularLocation>
        <location evidence="7">Cytoplasm</location>
    </subcellularLocation>
</comment>
<dbReference type="SUPFAM" id="SSF51569">
    <property type="entry name" value="Aldolase"/>
    <property type="match status" value="1"/>
</dbReference>
<evidence type="ECO:0000256" key="5">
    <source>
        <dbReference type="ARBA" id="ARBA00048791"/>
    </source>
</evidence>
<dbReference type="UniPathway" id="UPA00002">
    <property type="reaction ID" value="UER00468"/>
</dbReference>
<dbReference type="GO" id="GO:0006018">
    <property type="term" value="P:2-deoxyribose 1-phosphate catabolic process"/>
    <property type="evidence" value="ECO:0007669"/>
    <property type="project" value="UniProtKB-UniRule"/>
</dbReference>
<dbReference type="EMBL" id="LQPJ01000078">
    <property type="protein sequence ID" value="ORW26601.1"/>
    <property type="molecule type" value="Genomic_DNA"/>
</dbReference>
<comment type="pathway">
    <text evidence="7">Carbohydrate degradation; 2-deoxy-D-ribose 1-phosphate degradation; D-glyceraldehyde 3-phosphate and acetaldehyde from 2-deoxy-alpha-D-ribose 1-phosphate: step 2/2.</text>
</comment>
<name>A0A1X1ZU44_9MYCO</name>
<keyword evidence="3 7" id="KW-0456">Lyase</keyword>
<dbReference type="FunFam" id="3.20.20.70:FF:000044">
    <property type="entry name" value="Deoxyribose-phosphate aldolase"/>
    <property type="match status" value="1"/>
</dbReference>
<evidence type="ECO:0000256" key="3">
    <source>
        <dbReference type="ARBA" id="ARBA00023239"/>
    </source>
</evidence>
<dbReference type="InterPro" id="IPR011343">
    <property type="entry name" value="DeoC"/>
</dbReference>
<dbReference type="CDD" id="cd00959">
    <property type="entry name" value="DeoC"/>
    <property type="match status" value="1"/>
</dbReference>
<dbReference type="GO" id="GO:0005737">
    <property type="term" value="C:cytoplasm"/>
    <property type="evidence" value="ECO:0007669"/>
    <property type="project" value="UniProtKB-SubCell"/>
</dbReference>
<dbReference type="OrthoDB" id="6579831at2"/>
<dbReference type="InterPro" id="IPR002915">
    <property type="entry name" value="DeoC/FbaB/LacD_aldolase"/>
</dbReference>
<feature type="active site" description="Proton donor/acceptor" evidence="7">
    <location>
        <position position="200"/>
    </location>
</feature>
<keyword evidence="9" id="KW-1185">Reference proteome</keyword>
<dbReference type="InterPro" id="IPR028581">
    <property type="entry name" value="DeoC_typeI"/>
</dbReference>
<dbReference type="Gene3D" id="3.20.20.70">
    <property type="entry name" value="Aldolase class I"/>
    <property type="match status" value="1"/>
</dbReference>
<feature type="active site" description="Schiff-base intermediate with acetaldehyde" evidence="7">
    <location>
        <position position="170"/>
    </location>
</feature>
<dbReference type="Pfam" id="PF01791">
    <property type="entry name" value="DeoC"/>
    <property type="match status" value="1"/>
</dbReference>
<organism evidence="8 9">
    <name type="scientific">Mycobacterium palustre</name>
    <dbReference type="NCBI Taxonomy" id="153971"/>
    <lineage>
        <taxon>Bacteria</taxon>
        <taxon>Bacillati</taxon>
        <taxon>Actinomycetota</taxon>
        <taxon>Actinomycetes</taxon>
        <taxon>Mycobacteriales</taxon>
        <taxon>Mycobacteriaceae</taxon>
        <taxon>Mycobacterium</taxon>
        <taxon>Mycobacterium simiae complex</taxon>
    </lineage>
</organism>
<dbReference type="HAMAP" id="MF_00114">
    <property type="entry name" value="DeoC_type1"/>
    <property type="match status" value="1"/>
</dbReference>
<evidence type="ECO:0000256" key="6">
    <source>
        <dbReference type="ARBA" id="ARBA00056337"/>
    </source>
</evidence>
<dbReference type="RefSeq" id="WP_085077549.1">
    <property type="nucleotide sequence ID" value="NZ_JACKRZ010000160.1"/>
</dbReference>
<protein>
    <recommendedName>
        <fullName evidence="7">Deoxyribose-phosphate aldolase</fullName>
        <shortName evidence="7">DERA</shortName>
        <ecNumber evidence="7">4.1.2.4</ecNumber>
    </recommendedName>
    <alternativeName>
        <fullName evidence="7">2-deoxy-D-ribose 5-phosphate aldolase</fullName>
    </alternativeName>
    <alternativeName>
        <fullName evidence="7">Phosphodeoxyriboaldolase</fullName>
        <shortName evidence="7">Deoxyriboaldolase</shortName>
    </alternativeName>
</protein>
<evidence type="ECO:0000256" key="4">
    <source>
        <dbReference type="ARBA" id="ARBA00023270"/>
    </source>
</evidence>
<evidence type="ECO:0000256" key="2">
    <source>
        <dbReference type="ARBA" id="ARBA00022490"/>
    </source>
</evidence>
<evidence type="ECO:0000313" key="9">
    <source>
        <dbReference type="Proteomes" id="UP000193529"/>
    </source>
</evidence>
<dbReference type="SMART" id="SM01133">
    <property type="entry name" value="DeoC"/>
    <property type="match status" value="1"/>
</dbReference>
<feature type="active site" description="Proton donor/acceptor" evidence="7">
    <location>
        <position position="104"/>
    </location>
</feature>
<gene>
    <name evidence="7" type="primary">deoC</name>
    <name evidence="8" type="ORF">AWC19_03795</name>
</gene>
<dbReference type="STRING" id="153971.AWC19_03795"/>
<reference evidence="8 9" key="1">
    <citation type="submission" date="2016-01" db="EMBL/GenBank/DDBJ databases">
        <title>The new phylogeny of the genus Mycobacterium.</title>
        <authorList>
            <person name="Tarcisio F."/>
            <person name="Conor M."/>
            <person name="Antonella G."/>
            <person name="Elisabetta G."/>
            <person name="Giulia F.S."/>
            <person name="Sara T."/>
            <person name="Anna F."/>
            <person name="Clotilde B."/>
            <person name="Roberto B."/>
            <person name="Veronica D.S."/>
            <person name="Fabio R."/>
            <person name="Monica P."/>
            <person name="Olivier J."/>
            <person name="Enrico T."/>
            <person name="Nicola S."/>
        </authorList>
    </citation>
    <scope>NUCLEOTIDE SEQUENCE [LARGE SCALE GENOMIC DNA]</scope>
    <source>
        <strain evidence="8 9">DSM 44572</strain>
    </source>
</reference>
<accession>A0A1X1ZU44</accession>
<sequence length="238" mass="23224">MQSGRPGGNVLVASRLGRAQLAALVDHTLLKPEATAADVAALVAEARDLGAYAVCVSPSMVPVAVAAGGPRVAAVAGFPSGKHLTAIKAQEAAAAVACGAAEIDMVIDVGAALDGDVDAVRADIAAVRAAVGDAVLKVIVESAVLLGSGGDRALADVCRAAEDAGADFVKTSTGFHPAGGASVRAVELMAETVGGRLGVKASGGIRTAADALAMVQAGATRLGLSGTRAVLDGLGQDR</sequence>
<evidence type="ECO:0000256" key="1">
    <source>
        <dbReference type="ARBA" id="ARBA00010936"/>
    </source>
</evidence>
<comment type="caution">
    <text evidence="8">The sequence shown here is derived from an EMBL/GenBank/DDBJ whole genome shotgun (WGS) entry which is preliminary data.</text>
</comment>
<dbReference type="GO" id="GO:0016052">
    <property type="term" value="P:carbohydrate catabolic process"/>
    <property type="evidence" value="ECO:0007669"/>
    <property type="project" value="TreeGrafter"/>
</dbReference>
<dbReference type="GO" id="GO:0009264">
    <property type="term" value="P:deoxyribonucleotide catabolic process"/>
    <property type="evidence" value="ECO:0007669"/>
    <property type="project" value="UniProtKB-UniRule"/>
</dbReference>